<accession>A0A7K1YDL9</accession>
<dbReference type="Pfam" id="PF13585">
    <property type="entry name" value="CHU_C"/>
    <property type="match status" value="1"/>
</dbReference>
<evidence type="ECO:0000313" key="2">
    <source>
        <dbReference type="Proteomes" id="UP000466586"/>
    </source>
</evidence>
<name>A0A7K1YDL9_9SPHI</name>
<dbReference type="AlphaFoldDB" id="A0A7K1YDL9"/>
<dbReference type="Proteomes" id="UP000466586">
    <property type="component" value="Unassembled WGS sequence"/>
</dbReference>
<dbReference type="Gene3D" id="2.60.120.260">
    <property type="entry name" value="Galactose-binding domain-like"/>
    <property type="match status" value="1"/>
</dbReference>
<proteinExistence type="predicted"/>
<evidence type="ECO:0000313" key="1">
    <source>
        <dbReference type="EMBL" id="MXV52696.1"/>
    </source>
</evidence>
<reference evidence="1 2" key="1">
    <citation type="submission" date="2019-11" db="EMBL/GenBank/DDBJ databases">
        <title>Pedobacter sp. HMF7647 Genome sequencing and assembly.</title>
        <authorList>
            <person name="Kang H."/>
            <person name="Kim H."/>
            <person name="Joh K."/>
        </authorList>
    </citation>
    <scope>NUCLEOTIDE SEQUENCE [LARGE SCALE GENOMIC DNA]</scope>
    <source>
        <strain evidence="1 2">HMF7647</strain>
    </source>
</reference>
<dbReference type="EMBL" id="WVHT01000009">
    <property type="protein sequence ID" value="MXV52696.1"/>
    <property type="molecule type" value="Genomic_DNA"/>
</dbReference>
<dbReference type="NCBIfam" id="TIGR04131">
    <property type="entry name" value="Bac_Flav_CTERM"/>
    <property type="match status" value="1"/>
</dbReference>
<keyword evidence="2" id="KW-1185">Reference proteome</keyword>
<sequence length="484" mass="52872">MKALFRIGLITLIALKLLEPKPLFAQLQGSYGDPVINITFGAGPGFGQPFANLSGYTFDNADCPNDGHYTIAPSTYNCFGSSWHTLNRDHTGDPNGRMLIVNASYSPGIFYKETVAALCPNTTYSFTAWCLNLITTMNTIEPNITFSIQDTEGNILRSQDSGNIPVTATPQWKQYGFVFSTPANVSNLVLVITNNAPGGIGNDIAVDDIVFRPWSPEINVNSAANDPNLVACEGQTKTVQLSATLSPGFVDPMYQWQNFENGAWKDIPGFTGISEEAKITGIAGQEYKYRLAVTQHGANSASCRVYSDSVVVPVSLMIKADAGKDRTVFQGTSFELESKVSGATSYNMHWEPQQYLADVNGKTICTPLEDITYTLIAESTDGCNTYAEDQVHIHVNKKLVVPNTFTPNGDGINDKWEVAGLNTYLNCSVVVFNRYGQAIFKSKGYEHPWDGNYNGKPIETGSYMYVIDPGNGDAKFSGWLFVAK</sequence>
<dbReference type="InterPro" id="IPR026341">
    <property type="entry name" value="T9SS_type_B"/>
</dbReference>
<dbReference type="RefSeq" id="WP_160845873.1">
    <property type="nucleotide sequence ID" value="NZ_WVHT01000009.1"/>
</dbReference>
<protein>
    <submittedName>
        <fullName evidence="1">T9SS type B sorting domain-containing protein</fullName>
    </submittedName>
</protein>
<comment type="caution">
    <text evidence="1">The sequence shown here is derived from an EMBL/GenBank/DDBJ whole genome shotgun (WGS) entry which is preliminary data.</text>
</comment>
<organism evidence="1 2">
    <name type="scientific">Hufsiella arboris</name>
    <dbReference type="NCBI Taxonomy" id="2695275"/>
    <lineage>
        <taxon>Bacteria</taxon>
        <taxon>Pseudomonadati</taxon>
        <taxon>Bacteroidota</taxon>
        <taxon>Sphingobacteriia</taxon>
        <taxon>Sphingobacteriales</taxon>
        <taxon>Sphingobacteriaceae</taxon>
        <taxon>Hufsiella</taxon>
    </lineage>
</organism>
<gene>
    <name evidence="1" type="ORF">GS399_17115</name>
</gene>